<dbReference type="Pfam" id="PF25601">
    <property type="entry name" value="AAA_lid_14"/>
    <property type="match status" value="1"/>
</dbReference>
<evidence type="ECO:0000256" key="3">
    <source>
        <dbReference type="ARBA" id="ARBA00022741"/>
    </source>
</evidence>
<dbReference type="RefSeq" id="WP_108673258.1">
    <property type="nucleotide sequence ID" value="NZ_CP025989.1"/>
</dbReference>
<dbReference type="GO" id="GO:0005524">
    <property type="term" value="F:ATP binding"/>
    <property type="evidence" value="ECO:0007669"/>
    <property type="project" value="UniProtKB-KW"/>
</dbReference>
<dbReference type="InterPro" id="IPR001789">
    <property type="entry name" value="Sig_transdc_resp-reg_receiver"/>
</dbReference>
<dbReference type="PANTHER" id="PTHR32071">
    <property type="entry name" value="TRANSCRIPTIONAL REGULATORY PROTEIN"/>
    <property type="match status" value="1"/>
</dbReference>
<organism evidence="8 9">
    <name type="scientific">Candidatus Fokinia solitaria</name>
    <dbReference type="NCBI Taxonomy" id="1802984"/>
    <lineage>
        <taxon>Bacteria</taxon>
        <taxon>Pseudomonadati</taxon>
        <taxon>Pseudomonadota</taxon>
        <taxon>Alphaproteobacteria</taxon>
        <taxon>Rickettsiales</taxon>
        <taxon>Candidatus Midichloriaceae</taxon>
        <taxon>Candidatus Fokinia</taxon>
    </lineage>
</organism>
<keyword evidence="9" id="KW-1185">Reference proteome</keyword>
<evidence type="ECO:0000256" key="1">
    <source>
        <dbReference type="ARBA" id="ARBA00014319"/>
    </source>
</evidence>
<proteinExistence type="predicted"/>
<dbReference type="Pfam" id="PF14532">
    <property type="entry name" value="Sigma54_activ_2"/>
    <property type="match status" value="1"/>
</dbReference>
<protein>
    <recommendedName>
        <fullName evidence="1">Putative response regulator NtrX-like</fullName>
    </recommendedName>
</protein>
<dbReference type="AlphaFoldDB" id="A0A2U8BSF0"/>
<gene>
    <name evidence="8" type="ORF">Fsol_00440</name>
</gene>
<dbReference type="InterPro" id="IPR011006">
    <property type="entry name" value="CheY-like_superfamily"/>
</dbReference>
<dbReference type="InterPro" id="IPR027417">
    <property type="entry name" value="P-loop_NTPase"/>
</dbReference>
<reference evidence="8 9" key="1">
    <citation type="journal article" date="2018" name="Genome Biol. Evol.">
        <title>The Genome Sequence of "Candidatus Fokinia solitaria": Insights on Reductive Evolution in Rickettsiales.</title>
        <authorList>
            <person name="Floriano A.M."/>
            <person name="Castelli M."/>
            <person name="Krenek S."/>
            <person name="Berendonk T.U."/>
            <person name="Bazzocchi C."/>
            <person name="Petroni G."/>
            <person name="Sassera D."/>
        </authorList>
    </citation>
    <scope>NUCLEOTIDE SEQUENCE [LARGE SCALE GENOMIC DNA]</scope>
    <source>
        <strain evidence="8">Rio ETE_ALG 3VII</strain>
    </source>
</reference>
<dbReference type="SMART" id="SM00448">
    <property type="entry name" value="REC"/>
    <property type="match status" value="1"/>
</dbReference>
<sequence length="423" mass="48580">MNHKHDSILVADDDYDIRELISGILESAGYKVLKCATSVEALEIVESGTVKLALLDIWMESDEEDGIVALKRIKKMVPLVPVIMISGHASPEISALAMKFGAYDFLEKPFRREKLLLTVRRALESSELTKANILLKKREAENSFIGNSKEIVKIKKLINKHANSDGRFMITGAIGTGKTLVSQLIHILSDCELHKLYHLKILKSESNTEKALYETWQKAVGGTLIIEEIDKMPLEYQKKILNIINAQYARDAAIEMQGDIKLIGNSRSTEEECRNNMLPDLYARLATFTIHIPPLSARKGDIPSLIEYFWHYFSDQYNANFDFSQYKGLLLEMQDRNWRCNIRELRHKIEEIIIALSSNSTLKMPEDTFLSVILKQNYKEAKKNFEKLYFQHHLNIHPNSLSKVAECTKVDRVTLYRKLKEFM</sequence>
<dbReference type="Gene3D" id="1.10.10.60">
    <property type="entry name" value="Homeodomain-like"/>
    <property type="match status" value="1"/>
</dbReference>
<dbReference type="InterPro" id="IPR009057">
    <property type="entry name" value="Homeodomain-like_sf"/>
</dbReference>
<dbReference type="SUPFAM" id="SSF46689">
    <property type="entry name" value="Homeodomain-like"/>
    <property type="match status" value="1"/>
</dbReference>
<evidence type="ECO:0000256" key="5">
    <source>
        <dbReference type="PROSITE-ProRule" id="PRU00169"/>
    </source>
</evidence>
<dbReference type="InterPro" id="IPR058031">
    <property type="entry name" value="AAA_lid_NorR"/>
</dbReference>
<name>A0A2U8BSF0_9RICK</name>
<evidence type="ECO:0000259" key="7">
    <source>
        <dbReference type="PROSITE" id="PS50110"/>
    </source>
</evidence>
<dbReference type="Gene3D" id="3.40.50.300">
    <property type="entry name" value="P-loop containing nucleotide triphosphate hydrolases"/>
    <property type="match status" value="1"/>
</dbReference>
<evidence type="ECO:0000313" key="8">
    <source>
        <dbReference type="EMBL" id="AWD33235.1"/>
    </source>
</evidence>
<dbReference type="KEGG" id="fso:Fsol_00440"/>
<keyword evidence="4" id="KW-0067">ATP-binding</keyword>
<feature type="modified residue" description="4-aspartylphosphate" evidence="5">
    <location>
        <position position="56"/>
    </location>
</feature>
<evidence type="ECO:0000313" key="9">
    <source>
        <dbReference type="Proteomes" id="UP000244519"/>
    </source>
</evidence>
<dbReference type="OrthoDB" id="9802388at2"/>
<dbReference type="Gene3D" id="1.10.8.60">
    <property type="match status" value="1"/>
</dbReference>
<dbReference type="PROSITE" id="PS50045">
    <property type="entry name" value="SIGMA54_INTERACT_4"/>
    <property type="match status" value="1"/>
</dbReference>
<dbReference type="SUPFAM" id="SSF52172">
    <property type="entry name" value="CheY-like"/>
    <property type="match status" value="1"/>
</dbReference>
<dbReference type="PANTHER" id="PTHR32071:SF17">
    <property type="entry name" value="TRANSCRIPTIONAL REGULATOR (NTRC FAMILY)"/>
    <property type="match status" value="1"/>
</dbReference>
<keyword evidence="3" id="KW-0547">Nucleotide-binding</keyword>
<evidence type="ECO:0000256" key="4">
    <source>
        <dbReference type="ARBA" id="ARBA00022840"/>
    </source>
</evidence>
<dbReference type="PROSITE" id="PS50110">
    <property type="entry name" value="RESPONSE_REGULATORY"/>
    <property type="match status" value="1"/>
</dbReference>
<dbReference type="SUPFAM" id="SSF52540">
    <property type="entry name" value="P-loop containing nucleoside triphosphate hydrolases"/>
    <property type="match status" value="1"/>
</dbReference>
<accession>A0A2U8BSF0</accession>
<dbReference type="Pfam" id="PF00072">
    <property type="entry name" value="Response_reg"/>
    <property type="match status" value="1"/>
</dbReference>
<keyword evidence="2 5" id="KW-0597">Phosphoprotein</keyword>
<feature type="domain" description="Sigma-54 factor interaction" evidence="6">
    <location>
        <begin position="144"/>
        <end position="354"/>
    </location>
</feature>
<evidence type="ECO:0000256" key="2">
    <source>
        <dbReference type="ARBA" id="ARBA00022553"/>
    </source>
</evidence>
<dbReference type="Proteomes" id="UP000244519">
    <property type="component" value="Chromosome"/>
</dbReference>
<dbReference type="EMBL" id="CP025989">
    <property type="protein sequence ID" value="AWD33235.1"/>
    <property type="molecule type" value="Genomic_DNA"/>
</dbReference>
<dbReference type="GO" id="GO:0000160">
    <property type="term" value="P:phosphorelay signal transduction system"/>
    <property type="evidence" value="ECO:0007669"/>
    <property type="project" value="InterPro"/>
</dbReference>
<dbReference type="GO" id="GO:0006355">
    <property type="term" value="P:regulation of DNA-templated transcription"/>
    <property type="evidence" value="ECO:0007669"/>
    <property type="project" value="InterPro"/>
</dbReference>
<feature type="domain" description="Response regulatory" evidence="7">
    <location>
        <begin position="7"/>
        <end position="123"/>
    </location>
</feature>
<evidence type="ECO:0000259" key="6">
    <source>
        <dbReference type="PROSITE" id="PS50045"/>
    </source>
</evidence>
<dbReference type="Gene3D" id="3.40.50.2300">
    <property type="match status" value="1"/>
</dbReference>
<dbReference type="InterPro" id="IPR002078">
    <property type="entry name" value="Sigma_54_int"/>
</dbReference>